<sequence>MIAGQLKALLRNAAHSIHFWLPLEPTDNEYYDKSWVRANHDEGLEYFTHMSSYAAPWSQEEDWKDYKCIFDLEAASEELLRAVGILNRVMMLETMRFT</sequence>
<dbReference type="EMBL" id="JAUTXU010000047">
    <property type="protein sequence ID" value="KAK3715704.1"/>
    <property type="molecule type" value="Genomic_DNA"/>
</dbReference>
<organism evidence="1 2">
    <name type="scientific">Vermiconidia calcicola</name>
    <dbReference type="NCBI Taxonomy" id="1690605"/>
    <lineage>
        <taxon>Eukaryota</taxon>
        <taxon>Fungi</taxon>
        <taxon>Dikarya</taxon>
        <taxon>Ascomycota</taxon>
        <taxon>Pezizomycotina</taxon>
        <taxon>Dothideomycetes</taxon>
        <taxon>Dothideomycetidae</taxon>
        <taxon>Mycosphaerellales</taxon>
        <taxon>Extremaceae</taxon>
        <taxon>Vermiconidia</taxon>
    </lineage>
</organism>
<evidence type="ECO:0000313" key="1">
    <source>
        <dbReference type="EMBL" id="KAK3715704.1"/>
    </source>
</evidence>
<evidence type="ECO:0000313" key="2">
    <source>
        <dbReference type="Proteomes" id="UP001281147"/>
    </source>
</evidence>
<comment type="caution">
    <text evidence="1">The sequence shown here is derived from an EMBL/GenBank/DDBJ whole genome shotgun (WGS) entry which is preliminary data.</text>
</comment>
<accession>A0ACC3NF60</accession>
<proteinExistence type="predicted"/>
<name>A0ACC3NF60_9PEZI</name>
<reference evidence="1" key="1">
    <citation type="submission" date="2023-07" db="EMBL/GenBank/DDBJ databases">
        <title>Black Yeasts Isolated from many extreme environments.</title>
        <authorList>
            <person name="Coleine C."/>
            <person name="Stajich J.E."/>
            <person name="Selbmann L."/>
        </authorList>
    </citation>
    <scope>NUCLEOTIDE SEQUENCE</scope>
    <source>
        <strain evidence="1">CCFEE 5714</strain>
    </source>
</reference>
<gene>
    <name evidence="1" type="ORF">LTR37_006929</name>
</gene>
<keyword evidence="2" id="KW-1185">Reference proteome</keyword>
<dbReference type="Proteomes" id="UP001281147">
    <property type="component" value="Unassembled WGS sequence"/>
</dbReference>
<protein>
    <submittedName>
        <fullName evidence="1">Uncharacterized protein</fullName>
    </submittedName>
</protein>